<feature type="region of interest" description="Disordered" evidence="7">
    <location>
        <begin position="186"/>
        <end position="243"/>
    </location>
</feature>
<proteinExistence type="inferred from homology"/>
<evidence type="ECO:0000256" key="6">
    <source>
        <dbReference type="ARBA" id="ARBA00023136"/>
    </source>
</evidence>
<organism evidence="9 10">
    <name type="scientific">Nesterenkonia lutea</name>
    <dbReference type="NCBI Taxonomy" id="272919"/>
    <lineage>
        <taxon>Bacteria</taxon>
        <taxon>Bacillati</taxon>
        <taxon>Actinomycetota</taxon>
        <taxon>Actinomycetes</taxon>
        <taxon>Micrococcales</taxon>
        <taxon>Micrococcaceae</taxon>
        <taxon>Nesterenkonia</taxon>
    </lineage>
</organism>
<keyword evidence="10" id="KW-1185">Reference proteome</keyword>
<dbReference type="Proteomes" id="UP000643525">
    <property type="component" value="Unassembled WGS sequence"/>
</dbReference>
<comment type="caution">
    <text evidence="9">The sequence shown here is derived from an EMBL/GenBank/DDBJ whole genome shotgun (WGS) entry which is preliminary data.</text>
</comment>
<feature type="transmembrane region" description="Helical" evidence="8">
    <location>
        <begin position="31"/>
        <end position="49"/>
    </location>
</feature>
<protein>
    <submittedName>
        <fullName evidence="9">Multicomponent Na+:H+ antiporter subunit E</fullName>
    </submittedName>
</protein>
<evidence type="ECO:0000256" key="4">
    <source>
        <dbReference type="ARBA" id="ARBA00022692"/>
    </source>
</evidence>
<reference evidence="9 10" key="1">
    <citation type="submission" date="2020-10" db="EMBL/GenBank/DDBJ databases">
        <title>Sequencing the genomes of 1000 actinobacteria strains.</title>
        <authorList>
            <person name="Klenk H.-P."/>
        </authorList>
    </citation>
    <scope>NUCLEOTIDE SEQUENCE [LARGE SCALE GENOMIC DNA]</scope>
    <source>
        <strain evidence="9 10">DSM 15666</strain>
    </source>
</reference>
<dbReference type="EMBL" id="JADBED010000001">
    <property type="protein sequence ID" value="MBE1524864.1"/>
    <property type="molecule type" value="Genomic_DNA"/>
</dbReference>
<dbReference type="PANTHER" id="PTHR34584">
    <property type="entry name" value="NA(+)/H(+) ANTIPORTER SUBUNIT E1"/>
    <property type="match status" value="1"/>
</dbReference>
<keyword evidence="4 8" id="KW-0812">Transmembrane</keyword>
<evidence type="ECO:0000256" key="1">
    <source>
        <dbReference type="ARBA" id="ARBA00004651"/>
    </source>
</evidence>
<evidence type="ECO:0000256" key="3">
    <source>
        <dbReference type="ARBA" id="ARBA00022475"/>
    </source>
</evidence>
<dbReference type="RefSeq" id="WP_225939079.1">
    <property type="nucleotide sequence ID" value="NZ_BAAALJ010000003.1"/>
</dbReference>
<evidence type="ECO:0000256" key="2">
    <source>
        <dbReference type="ARBA" id="ARBA00006228"/>
    </source>
</evidence>
<dbReference type="PANTHER" id="PTHR34584:SF1">
    <property type="entry name" value="NA(+)_H(+) ANTIPORTER SUBUNIT E1"/>
    <property type="match status" value="1"/>
</dbReference>
<evidence type="ECO:0000256" key="5">
    <source>
        <dbReference type="ARBA" id="ARBA00022989"/>
    </source>
</evidence>
<evidence type="ECO:0000313" key="10">
    <source>
        <dbReference type="Proteomes" id="UP000643525"/>
    </source>
</evidence>
<dbReference type="InterPro" id="IPR002758">
    <property type="entry name" value="Cation_antiport_E"/>
</dbReference>
<comment type="subcellular location">
    <subcellularLocation>
        <location evidence="1">Cell membrane</location>
        <topology evidence="1">Multi-pass membrane protein</topology>
    </subcellularLocation>
</comment>
<evidence type="ECO:0000256" key="7">
    <source>
        <dbReference type="SAM" id="MobiDB-lite"/>
    </source>
</evidence>
<gene>
    <name evidence="9" type="ORF">H4W27_001982</name>
</gene>
<feature type="compositionally biased region" description="Low complexity" evidence="7">
    <location>
        <begin position="201"/>
        <end position="225"/>
    </location>
</feature>
<accession>A0ABR9JG08</accession>
<keyword evidence="5 8" id="KW-1133">Transmembrane helix</keyword>
<feature type="transmembrane region" description="Helical" evidence="8">
    <location>
        <begin position="7"/>
        <end position="25"/>
    </location>
</feature>
<dbReference type="NCBIfam" id="NF006521">
    <property type="entry name" value="PRK08965.1-5"/>
    <property type="match status" value="1"/>
</dbReference>
<evidence type="ECO:0000313" key="9">
    <source>
        <dbReference type="EMBL" id="MBE1524864.1"/>
    </source>
</evidence>
<evidence type="ECO:0000256" key="8">
    <source>
        <dbReference type="SAM" id="Phobius"/>
    </source>
</evidence>
<comment type="similarity">
    <text evidence="2">Belongs to the CPA3 antiporters (TC 2.A.63) subunit E family.</text>
</comment>
<keyword evidence="6 8" id="KW-0472">Membrane</keyword>
<keyword evidence="3" id="KW-1003">Cell membrane</keyword>
<dbReference type="Pfam" id="PF01899">
    <property type="entry name" value="MNHE"/>
    <property type="match status" value="1"/>
</dbReference>
<name>A0ABR9JG08_9MICC</name>
<sequence>MKRPKTPLKLELPLIAFLGFFWMATWHDFTIGTLIVGLIYATIIVRVFYLPPLRGSGRLNPIWGTIFAARFLVKTVAASFEVSWLSVVTGPRVRNSVISVQLRSHDDLIVTLTGHSLSLVPGSLVLDVDRTTATLYLHALNVTSDEDAEKIRLDALRTEALIIRTCGSRSDLAVVRAEKRLGRMSGFSKTERDAPFHRHGPAAAPRTAGGPGRDAASQVHEAGGSEVRGGGTGERITIEEVED</sequence>